<keyword evidence="3" id="KW-0808">Transferase</keyword>
<dbReference type="Pfam" id="PF01035">
    <property type="entry name" value="DNA_binding_1"/>
    <property type="match status" value="1"/>
</dbReference>
<keyword evidence="1" id="KW-0227">DNA damage</keyword>
<dbReference type="RefSeq" id="WP_119901714.1">
    <property type="nucleotide sequence ID" value="NZ_QYZP01000001.1"/>
</dbReference>
<evidence type="ECO:0000313" key="3">
    <source>
        <dbReference type="EMBL" id="RJN32668.1"/>
    </source>
</evidence>
<dbReference type="Gene3D" id="1.10.10.10">
    <property type="entry name" value="Winged helix-like DNA-binding domain superfamily/Winged helix DNA-binding domain"/>
    <property type="match status" value="1"/>
</dbReference>
<protein>
    <submittedName>
        <fullName evidence="3">DNA methyltransferase</fullName>
    </submittedName>
</protein>
<dbReference type="GO" id="GO:0032259">
    <property type="term" value="P:methylation"/>
    <property type="evidence" value="ECO:0007669"/>
    <property type="project" value="UniProtKB-KW"/>
</dbReference>
<dbReference type="CDD" id="cd06445">
    <property type="entry name" value="ATase"/>
    <property type="match status" value="1"/>
</dbReference>
<dbReference type="PANTHER" id="PTHR42942">
    <property type="entry name" value="6-O-METHYLGUANINE DNA METHYLTRANSFERASE"/>
    <property type="match status" value="1"/>
</dbReference>
<dbReference type="AlphaFoldDB" id="A0A3A4F481"/>
<keyword evidence="3" id="KW-0489">Methyltransferase</keyword>
<evidence type="ECO:0000256" key="1">
    <source>
        <dbReference type="ARBA" id="ARBA00022763"/>
    </source>
</evidence>
<organism evidence="3 4">
    <name type="scientific">Nesterenkonia natronophila</name>
    <dbReference type="NCBI Taxonomy" id="2174932"/>
    <lineage>
        <taxon>Bacteria</taxon>
        <taxon>Bacillati</taxon>
        <taxon>Actinomycetota</taxon>
        <taxon>Actinomycetes</taxon>
        <taxon>Micrococcales</taxon>
        <taxon>Micrococcaceae</taxon>
        <taxon>Nesterenkonia</taxon>
    </lineage>
</organism>
<dbReference type="GO" id="GO:0008168">
    <property type="term" value="F:methyltransferase activity"/>
    <property type="evidence" value="ECO:0007669"/>
    <property type="project" value="UniProtKB-KW"/>
</dbReference>
<name>A0A3A4F481_9MICC</name>
<dbReference type="InterPro" id="IPR052520">
    <property type="entry name" value="ATL_DNA_repair"/>
</dbReference>
<sequence length="98" mass="11160">MDEQTHERVRDLVAAVPPGRVATYGDIAAIAGLATPRIVGRILREDGFDLPWHRIIRANGVPAPHLLTEQLERLRAEGVLAVDFRIDLKRYRWDPNRE</sequence>
<keyword evidence="4" id="KW-1185">Reference proteome</keyword>
<dbReference type="SUPFAM" id="SSF46767">
    <property type="entry name" value="Methylated DNA-protein cysteine methyltransferase, C-terminal domain"/>
    <property type="match status" value="1"/>
</dbReference>
<dbReference type="InterPro" id="IPR036217">
    <property type="entry name" value="MethylDNA_cys_MeTrfase_DNAb"/>
</dbReference>
<dbReference type="InterPro" id="IPR036388">
    <property type="entry name" value="WH-like_DNA-bd_sf"/>
</dbReference>
<proteinExistence type="predicted"/>
<dbReference type="InterPro" id="IPR014048">
    <property type="entry name" value="MethylDNA_cys_MeTrfase_DNA-bd"/>
</dbReference>
<dbReference type="Proteomes" id="UP000266615">
    <property type="component" value="Unassembled WGS sequence"/>
</dbReference>
<evidence type="ECO:0000259" key="2">
    <source>
        <dbReference type="Pfam" id="PF01035"/>
    </source>
</evidence>
<evidence type="ECO:0000313" key="4">
    <source>
        <dbReference type="Proteomes" id="UP000266615"/>
    </source>
</evidence>
<feature type="domain" description="Methylated-DNA-[protein]-cysteine S-methyltransferase DNA binding" evidence="2">
    <location>
        <begin position="6"/>
        <end position="79"/>
    </location>
</feature>
<accession>A0A3A4F481</accession>
<reference evidence="3 4" key="1">
    <citation type="submission" date="2018-09" db="EMBL/GenBank/DDBJ databases">
        <title>Nesterenkonia natronophila sp. nov., an alkaliphilic actinobacteriume isolated from a soda lake, and emended description of the genus Nesterenkonia.</title>
        <authorList>
            <person name="Menes R.J."/>
            <person name="Iriarte A."/>
        </authorList>
    </citation>
    <scope>NUCLEOTIDE SEQUENCE [LARGE SCALE GENOMIC DNA]</scope>
    <source>
        <strain evidence="3 4">M8</strain>
    </source>
</reference>
<comment type="caution">
    <text evidence="3">The sequence shown here is derived from an EMBL/GenBank/DDBJ whole genome shotgun (WGS) entry which is preliminary data.</text>
</comment>
<gene>
    <name evidence="3" type="ORF">D3250_02235</name>
</gene>
<dbReference type="GO" id="GO:0006281">
    <property type="term" value="P:DNA repair"/>
    <property type="evidence" value="ECO:0007669"/>
    <property type="project" value="InterPro"/>
</dbReference>
<dbReference type="OrthoDB" id="9132167at2"/>
<dbReference type="PANTHER" id="PTHR42942:SF1">
    <property type="entry name" value="ALKYLTRANSFERASE-LIKE PROTEIN 1"/>
    <property type="match status" value="1"/>
</dbReference>
<dbReference type="EMBL" id="QYZP01000001">
    <property type="protein sequence ID" value="RJN32668.1"/>
    <property type="molecule type" value="Genomic_DNA"/>
</dbReference>